<accession>A0ACB7NV50</accession>
<evidence type="ECO:0000313" key="1">
    <source>
        <dbReference type="EMBL" id="KAH6617351.1"/>
    </source>
</evidence>
<sequence length="379" mass="43026">MEQRFKATSIGNNVQLVSVAAGDPFTAAATTTKTVPNPRTAKLSPKATPGPSIAQPKALPQVPGPKLAPFTPTAYADIEFIEELGNPVVDMDARVWKVQINGAAPYYALKMFRFNAAARLQTTMGGWLNQRLASPKLYIDYFDPFNAECRVYGRLKEENRQDLAVHAHGYLLLTPEQEFEVITRGTKDHPDDPDPEDNPDPWYRMDKPLVHDRPVHAIVKDLATDTDPFSADHVSHMCSDLEDLHKLGILVRDIKIGNYLGGKLVDFSRAWTLPNPSFDRIPPRYLQMQRQQDPGNLQECILDWGVANDWDWDKVDFPRELEACACGTSENDEFGTDPRRYDWRKWENDLEAVDAFMEHELYGPPEPEPESYQWGKDEE</sequence>
<reference evidence="1 2" key="1">
    <citation type="journal article" date="2021" name="Nat. Commun.">
        <title>Genetic determinants of endophytism in the Arabidopsis root mycobiome.</title>
        <authorList>
            <person name="Mesny F."/>
            <person name="Miyauchi S."/>
            <person name="Thiergart T."/>
            <person name="Pickel B."/>
            <person name="Atanasova L."/>
            <person name="Karlsson M."/>
            <person name="Huettel B."/>
            <person name="Barry K.W."/>
            <person name="Haridas S."/>
            <person name="Chen C."/>
            <person name="Bauer D."/>
            <person name="Andreopoulos W."/>
            <person name="Pangilinan J."/>
            <person name="LaButti K."/>
            <person name="Riley R."/>
            <person name="Lipzen A."/>
            <person name="Clum A."/>
            <person name="Drula E."/>
            <person name="Henrissat B."/>
            <person name="Kohler A."/>
            <person name="Grigoriev I.V."/>
            <person name="Martin F.M."/>
            <person name="Hacquard S."/>
        </authorList>
    </citation>
    <scope>NUCLEOTIDE SEQUENCE [LARGE SCALE GENOMIC DNA]</scope>
    <source>
        <strain evidence="1 2">MPI-SDFR-AT-0079</strain>
    </source>
</reference>
<name>A0ACB7NV50_9PEZI</name>
<gene>
    <name evidence="1" type="ORF">F5144DRAFT_498666</name>
</gene>
<comment type="caution">
    <text evidence="1">The sequence shown here is derived from an EMBL/GenBank/DDBJ whole genome shotgun (WGS) entry which is preliminary data.</text>
</comment>
<dbReference type="EMBL" id="JAGIZQ010000007">
    <property type="protein sequence ID" value="KAH6617351.1"/>
    <property type="molecule type" value="Genomic_DNA"/>
</dbReference>
<keyword evidence="2" id="KW-1185">Reference proteome</keyword>
<organism evidence="1 2">
    <name type="scientific">Chaetomium tenue</name>
    <dbReference type="NCBI Taxonomy" id="1854479"/>
    <lineage>
        <taxon>Eukaryota</taxon>
        <taxon>Fungi</taxon>
        <taxon>Dikarya</taxon>
        <taxon>Ascomycota</taxon>
        <taxon>Pezizomycotina</taxon>
        <taxon>Sordariomycetes</taxon>
        <taxon>Sordariomycetidae</taxon>
        <taxon>Sordariales</taxon>
        <taxon>Chaetomiaceae</taxon>
        <taxon>Chaetomium</taxon>
    </lineage>
</organism>
<dbReference type="Proteomes" id="UP000724584">
    <property type="component" value="Unassembled WGS sequence"/>
</dbReference>
<proteinExistence type="predicted"/>
<evidence type="ECO:0000313" key="2">
    <source>
        <dbReference type="Proteomes" id="UP000724584"/>
    </source>
</evidence>
<protein>
    <submittedName>
        <fullName evidence="1">Kinetochore Sim4 complex subunit FTA2-domain-containing protein</fullName>
    </submittedName>
</protein>